<dbReference type="InterPro" id="IPR032631">
    <property type="entry name" value="P-type_ATPase_N"/>
</dbReference>
<evidence type="ECO:0000256" key="3">
    <source>
        <dbReference type="ARBA" id="ARBA00022723"/>
    </source>
</evidence>
<comment type="subcellular location">
    <subcellularLocation>
        <location evidence="1">Membrane</location>
        <topology evidence="1">Multi-pass membrane protein</topology>
    </subcellularLocation>
</comment>
<dbReference type="SUPFAM" id="SSF81660">
    <property type="entry name" value="Metal cation-transporting ATPase, ATP-binding domain N"/>
    <property type="match status" value="1"/>
</dbReference>
<dbReference type="GO" id="GO:0140326">
    <property type="term" value="F:ATPase-coupled intramembrane lipid transporter activity"/>
    <property type="evidence" value="ECO:0007669"/>
    <property type="project" value="TreeGrafter"/>
</dbReference>
<dbReference type="PROSITE" id="PS00154">
    <property type="entry name" value="ATPASE_E1_E2"/>
    <property type="match status" value="1"/>
</dbReference>
<keyword evidence="6 10" id="KW-1133">Transmembrane helix</keyword>
<dbReference type="GO" id="GO:0005524">
    <property type="term" value="F:ATP binding"/>
    <property type="evidence" value="ECO:0007669"/>
    <property type="project" value="InterPro"/>
</dbReference>
<dbReference type="InterPro" id="IPR023298">
    <property type="entry name" value="ATPase_P-typ_TM_dom_sf"/>
</dbReference>
<proteinExistence type="predicted"/>
<evidence type="ECO:0000256" key="4">
    <source>
        <dbReference type="ARBA" id="ARBA00022842"/>
    </source>
</evidence>
<evidence type="ECO:0000313" key="15">
    <source>
        <dbReference type="Proteomes" id="UP000078348"/>
    </source>
</evidence>
<dbReference type="InterPro" id="IPR036412">
    <property type="entry name" value="HAD-like_sf"/>
</dbReference>
<keyword evidence="4" id="KW-0460">Magnesium</keyword>
<reference evidence="14 15" key="1">
    <citation type="submission" date="2016-05" db="EMBL/GenBank/DDBJ databases">
        <title>Nuclear genome of Blastocystis sp. subtype 1 NandII.</title>
        <authorList>
            <person name="Gentekaki E."/>
            <person name="Curtis B."/>
            <person name="Stairs C."/>
            <person name="Eme L."/>
            <person name="Herman E."/>
            <person name="Klimes V."/>
            <person name="Arias M.C."/>
            <person name="Elias M."/>
            <person name="Hilliou F."/>
            <person name="Klute M."/>
            <person name="Malik S.-B."/>
            <person name="Pightling A."/>
            <person name="Rachubinski R."/>
            <person name="Salas D."/>
            <person name="Schlacht A."/>
            <person name="Suga H."/>
            <person name="Archibald J."/>
            <person name="Ball S.G."/>
            <person name="Clark G."/>
            <person name="Dacks J."/>
            <person name="Van Der Giezen M."/>
            <person name="Tsaousis A."/>
            <person name="Roger A."/>
        </authorList>
    </citation>
    <scope>NUCLEOTIDE SEQUENCE [LARGE SCALE GENOMIC DNA]</scope>
    <source>
        <strain evidence="15">ATCC 50177 / NandII</strain>
    </source>
</reference>
<dbReference type="PANTHER" id="PTHR24092:SF19">
    <property type="entry name" value="PHOSPHOLIPID-TRANSPORTING ATPASE"/>
    <property type="match status" value="1"/>
</dbReference>
<dbReference type="AlphaFoldDB" id="A0A196SQ03"/>
<dbReference type="Gene3D" id="3.40.1110.10">
    <property type="entry name" value="Calcium-transporting ATPase, cytoplasmic domain N"/>
    <property type="match status" value="1"/>
</dbReference>
<feature type="domain" description="P-type ATPase C-terminal" evidence="13">
    <location>
        <begin position="825"/>
        <end position="1063"/>
    </location>
</feature>
<name>A0A196SQ03_BLAHN</name>
<dbReference type="GO" id="GO:0045332">
    <property type="term" value="P:phospholipid translocation"/>
    <property type="evidence" value="ECO:0007669"/>
    <property type="project" value="TreeGrafter"/>
</dbReference>
<dbReference type="InterPro" id="IPR023299">
    <property type="entry name" value="ATPase_P-typ_cyto_dom_N"/>
</dbReference>
<dbReference type="GO" id="GO:0016887">
    <property type="term" value="F:ATP hydrolysis activity"/>
    <property type="evidence" value="ECO:0007669"/>
    <property type="project" value="InterPro"/>
</dbReference>
<dbReference type="InterPro" id="IPR059000">
    <property type="entry name" value="ATPase_P-type_domA"/>
</dbReference>
<feature type="domain" description="P-type ATPase A" evidence="11">
    <location>
        <begin position="101"/>
        <end position="144"/>
    </location>
</feature>
<organism evidence="14 15">
    <name type="scientific">Blastocystis sp. subtype 1 (strain ATCC 50177 / NandII)</name>
    <dbReference type="NCBI Taxonomy" id="478820"/>
    <lineage>
        <taxon>Eukaryota</taxon>
        <taxon>Sar</taxon>
        <taxon>Stramenopiles</taxon>
        <taxon>Bigyra</taxon>
        <taxon>Opalozoa</taxon>
        <taxon>Opalinata</taxon>
        <taxon>Blastocystidae</taxon>
        <taxon>Blastocystis</taxon>
    </lineage>
</organism>
<feature type="transmembrane region" description="Helical" evidence="10">
    <location>
        <begin position="943"/>
        <end position="966"/>
    </location>
</feature>
<dbReference type="PRINTS" id="PR00119">
    <property type="entry name" value="CATATPASE"/>
</dbReference>
<feature type="domain" description="P-type ATPase N-terminal" evidence="12">
    <location>
        <begin position="13"/>
        <end position="70"/>
    </location>
</feature>
<gene>
    <name evidence="14" type="ORF">AV274_0023</name>
</gene>
<dbReference type="SUPFAM" id="SSF56784">
    <property type="entry name" value="HAD-like"/>
    <property type="match status" value="1"/>
</dbReference>
<feature type="transmembrane region" description="Helical" evidence="10">
    <location>
        <begin position="972"/>
        <end position="992"/>
    </location>
</feature>
<dbReference type="GO" id="GO:0046872">
    <property type="term" value="F:metal ion binding"/>
    <property type="evidence" value="ECO:0007669"/>
    <property type="project" value="UniProtKB-KW"/>
</dbReference>
<evidence type="ECO:0000256" key="10">
    <source>
        <dbReference type="SAM" id="Phobius"/>
    </source>
</evidence>
<dbReference type="InterPro" id="IPR008250">
    <property type="entry name" value="ATPase_P-typ_transduc_dom_A_sf"/>
</dbReference>
<dbReference type="Gene3D" id="3.40.50.1000">
    <property type="entry name" value="HAD superfamily/HAD-like"/>
    <property type="match status" value="1"/>
</dbReference>
<feature type="transmembrane region" description="Helical" evidence="10">
    <location>
        <begin position="885"/>
        <end position="906"/>
    </location>
</feature>
<dbReference type="SFLD" id="SFLDS00003">
    <property type="entry name" value="Haloacid_Dehalogenase"/>
    <property type="match status" value="1"/>
</dbReference>
<dbReference type="SUPFAM" id="SSF81653">
    <property type="entry name" value="Calcium ATPase, transduction domain A"/>
    <property type="match status" value="1"/>
</dbReference>
<evidence type="ECO:0000259" key="11">
    <source>
        <dbReference type="Pfam" id="PF00122"/>
    </source>
</evidence>
<accession>A0A196SQ03</accession>
<keyword evidence="2 10" id="KW-0812">Transmembrane</keyword>
<evidence type="ECO:0000256" key="5">
    <source>
        <dbReference type="ARBA" id="ARBA00022967"/>
    </source>
</evidence>
<dbReference type="PANTHER" id="PTHR24092">
    <property type="entry name" value="PROBABLE PHOSPHOLIPID-TRANSPORTING ATPASE"/>
    <property type="match status" value="1"/>
</dbReference>
<dbReference type="Gene3D" id="2.70.150.10">
    <property type="entry name" value="Calcium-transporting ATPase, cytoplasmic transduction domain A"/>
    <property type="match status" value="1"/>
</dbReference>
<evidence type="ECO:0000256" key="1">
    <source>
        <dbReference type="ARBA" id="ARBA00004141"/>
    </source>
</evidence>
<keyword evidence="3" id="KW-0479">Metal-binding</keyword>
<dbReference type="GO" id="GO:0005886">
    <property type="term" value="C:plasma membrane"/>
    <property type="evidence" value="ECO:0007669"/>
    <property type="project" value="TreeGrafter"/>
</dbReference>
<dbReference type="STRING" id="478820.A0A196SQ03"/>
<dbReference type="InterPro" id="IPR018303">
    <property type="entry name" value="ATPase_P-typ_P_site"/>
</dbReference>
<dbReference type="InterPro" id="IPR032630">
    <property type="entry name" value="P_typ_ATPase_c"/>
</dbReference>
<dbReference type="Pfam" id="PF13246">
    <property type="entry name" value="Cation_ATPase"/>
    <property type="match status" value="1"/>
</dbReference>
<evidence type="ECO:0000256" key="8">
    <source>
        <dbReference type="SAM" id="Coils"/>
    </source>
</evidence>
<keyword evidence="15" id="KW-1185">Reference proteome</keyword>
<dbReference type="OrthoDB" id="377733at2759"/>
<comment type="caution">
    <text evidence="14">The sequence shown here is derived from an EMBL/GenBank/DDBJ whole genome shotgun (WGS) entry which is preliminary data.</text>
</comment>
<dbReference type="InterPro" id="IPR001757">
    <property type="entry name" value="P_typ_ATPase"/>
</dbReference>
<evidence type="ECO:0000256" key="6">
    <source>
        <dbReference type="ARBA" id="ARBA00022989"/>
    </source>
</evidence>
<dbReference type="EMBL" id="LXWW01000001">
    <property type="protein sequence ID" value="OAO18241.1"/>
    <property type="molecule type" value="Genomic_DNA"/>
</dbReference>
<evidence type="ECO:0000256" key="7">
    <source>
        <dbReference type="ARBA" id="ARBA00023136"/>
    </source>
</evidence>
<keyword evidence="5" id="KW-1278">Translocase</keyword>
<dbReference type="InterPro" id="IPR023214">
    <property type="entry name" value="HAD_sf"/>
</dbReference>
<feature type="region of interest" description="Disordered" evidence="9">
    <location>
        <begin position="362"/>
        <end position="382"/>
    </location>
</feature>
<dbReference type="Pfam" id="PF00122">
    <property type="entry name" value="E1-E2_ATPase"/>
    <property type="match status" value="1"/>
</dbReference>
<evidence type="ECO:0000259" key="13">
    <source>
        <dbReference type="Pfam" id="PF16212"/>
    </source>
</evidence>
<dbReference type="InterPro" id="IPR044492">
    <property type="entry name" value="P_typ_ATPase_HD_dom"/>
</dbReference>
<feature type="coiled-coil region" evidence="8">
    <location>
        <begin position="596"/>
        <end position="626"/>
    </location>
</feature>
<evidence type="ECO:0000259" key="12">
    <source>
        <dbReference type="Pfam" id="PF16209"/>
    </source>
</evidence>
<dbReference type="Pfam" id="PF16209">
    <property type="entry name" value="PhoLip_ATPase_N"/>
    <property type="match status" value="1"/>
</dbReference>
<dbReference type="Proteomes" id="UP000078348">
    <property type="component" value="Unassembled WGS sequence"/>
</dbReference>
<dbReference type="SUPFAM" id="SSF81665">
    <property type="entry name" value="Calcium ATPase, transmembrane domain M"/>
    <property type="match status" value="1"/>
</dbReference>
<feature type="transmembrane region" description="Helical" evidence="10">
    <location>
        <begin position="1044"/>
        <end position="1063"/>
    </location>
</feature>
<sequence>MSTSIRSVLVNKENPSFCSNVVCNTKYTPWSFLFKNLYEQFHQPMNCYFLMIAILQLFNTISVNNPWTTWLPLIFIFSVSAAREASDDIKRAKADKKANGAKVKVLRGNMVVEITSAELRVGDILYLQEDEEIPCDCVVLYSSNPNGICYIQTTNIDGETNLKLRNAAPSTQTYLSDCASLDDAISRLSPLHMSIECPLPNCHIYQFPAVLHASIDGHHHDDALNASNLFLQVCHLRNTEYILAACVYTGNETKFGMNKKTPQLKMTHSDHMINWFTMIIFSIQARVAAQEEDALSKTFIVPLRFLLLNSSMIPISLKVTLEVCKVIYSLFINYDEHFDSNHQSTRMTRLSTRSLHSISASMLNNTTPAPSEDPVPELQANLPDPASAQESRLAYCNSSCLSENLGQVKYIFTDKTGTLTKNEMILKYCHVFDRQIVVVENETIIDIPEEATRALLSEWVRCVLLCNSIVIDKGCFKCDSPDELCLVSYCAELGGKLVAKSGKRVTIAVNGASEEWVVDKELAFSSERKRMSVLARQPDTGRHVVFSKGADDMMLARSLKQGECRGVALEKIFECILACLQEYADKGLRTLVMGEKELTEAEYAEAMRAIDKAEKVLNNREEAKAECYESIETKLVPLGVSGIEDLLQDEVADTIQFLRACSINVWMITGDKPNTAVSIGRSTGIIDAKTKNDQVLMLDMTDDHHDYDSLLRYIHHCETKIASCDDPFALCVTGNVFSFITTSSEMEANQGKESLVQALVQLAMQVNSVIFCRVFPKQKSEVVQLMKKQTGKVTLGIGDGGNDVIMIQNSDVGVGVVGKEGQQAARAADYVISEFKHLKRLLCVHGVDSVSRSWTITNYSVFKSVVFCLGQTSYSFFSSYSGVSLFNSFQVTLYNILLFVPIVSMVTKRLHDQYRLLNDPSIYRYYNGSSPDQRTTLFTFGEFLLWVFFGIVEGLLLEVVTIAITPSATMDYLANTIFFGNLFSQDLIMLMLLPNVTWLNFWCVVFCHVCMWGFCFLFSCIPAFQGFVPTMSMQFTMSVPEHWWSWFVVVSLPMCLLIVKKVFGNAQGKSVASN</sequence>
<dbReference type="NCBIfam" id="TIGR01494">
    <property type="entry name" value="ATPase_P-type"/>
    <property type="match status" value="2"/>
</dbReference>
<evidence type="ECO:0000256" key="2">
    <source>
        <dbReference type="ARBA" id="ARBA00022692"/>
    </source>
</evidence>
<feature type="transmembrane region" description="Helical" evidence="10">
    <location>
        <begin position="999"/>
        <end position="1024"/>
    </location>
</feature>
<keyword evidence="8" id="KW-0175">Coiled coil</keyword>
<evidence type="ECO:0000313" key="14">
    <source>
        <dbReference type="EMBL" id="OAO18241.1"/>
    </source>
</evidence>
<protein>
    <submittedName>
        <fullName evidence="14">Phospholipid-translocating ATPase</fullName>
    </submittedName>
</protein>
<dbReference type="Pfam" id="PF16212">
    <property type="entry name" value="PhoLip_ATPase_C"/>
    <property type="match status" value="1"/>
</dbReference>
<keyword evidence="7 10" id="KW-0472">Membrane</keyword>
<evidence type="ECO:0000256" key="9">
    <source>
        <dbReference type="SAM" id="MobiDB-lite"/>
    </source>
</evidence>
<dbReference type="SFLD" id="SFLDF00027">
    <property type="entry name" value="p-type_atpase"/>
    <property type="match status" value="1"/>
</dbReference>
<dbReference type="SFLD" id="SFLDG00002">
    <property type="entry name" value="C1.7:_P-type_atpase_like"/>
    <property type="match status" value="1"/>
</dbReference>